<dbReference type="InterPro" id="IPR008250">
    <property type="entry name" value="ATPase_P-typ_transduc_dom_A_sf"/>
</dbReference>
<reference evidence="13 14" key="1">
    <citation type="submission" date="2024-06" db="EMBL/GenBank/DDBJ databases">
        <title>Genomic Encyclopedia of Type Strains, Phase IV (KMG-IV): sequencing the most valuable type-strain genomes for metagenomic binning, comparative biology and taxonomic classification.</title>
        <authorList>
            <person name="Goeker M."/>
        </authorList>
    </citation>
    <scope>NUCLEOTIDE SEQUENCE [LARGE SCALE GENOMIC DNA]</scope>
    <source>
        <strain evidence="13 14">DSM 28303</strain>
    </source>
</reference>
<keyword evidence="3 11" id="KW-0812">Transmembrane</keyword>
<gene>
    <name evidence="13" type="ORF">ABID29_000403</name>
</gene>
<name>A0ABV2FFJ0_9STRE</name>
<evidence type="ECO:0000256" key="10">
    <source>
        <dbReference type="ARBA" id="ARBA00023136"/>
    </source>
</evidence>
<sequence length="621" mass="66549">MQHYFKKNRPAQFLMLGAFFLIAGLVGQKIADGLALIFLGLALFFLGYFTTLKACRLSLREKKLNVDLLMILSAIGAVAIGELAEAALLLLIFSGAEVLENYVTAKSSDSLTQLLTLVPVTAKRLTEDGQLEEVSTAQMAIGELMLVAKGEQFPLDGYCLQETSAGEMALTGESIPVDKAVGDEVFAGTINLGHPVQIQVTKTSEQTVFSKIIQLVQEAQDRPSSLETGVERFETYFVPAVLLSIPVFILGLMGIQGLPFQEAFYRGMVLLTVASPCALVASVTPASLSAISHAARLGVLVKGGRVMSLLADLESMFTDKTGTLTQGHFQVVDYQIALDVLPLVLGMAKQSQHPISQAIVKQLEEDGVLMDSSLKGVWELAGHGLSYKELRLVKASLLEGLADPHHYLKQAEAERTSVFLADKDEVLGYFSLADQLRPEALSAVSGFQKEGIAVEILTGDNEQVTAMIASSLGITSYRSNCLPQDKASLVQKASQNQVVAMIGDGINDAPALAHATIGIAMGTGASVAMETADIVMVKNHLGKLLEVYRLSRKLKRIIGQNIWFAVGVMGVLVGLNLLGLLDLTQGVIFHECSTILVILNGLRLLAPSGGTRDGNFDTMSL</sequence>
<dbReference type="SFLD" id="SFLDF00027">
    <property type="entry name" value="p-type_atpase"/>
    <property type="match status" value="1"/>
</dbReference>
<dbReference type="SFLD" id="SFLDG00002">
    <property type="entry name" value="C1.7:_P-type_atpase_like"/>
    <property type="match status" value="1"/>
</dbReference>
<organism evidence="13 14">
    <name type="scientific">Streptococcus rupicaprae</name>
    <dbReference type="NCBI Taxonomy" id="759619"/>
    <lineage>
        <taxon>Bacteria</taxon>
        <taxon>Bacillati</taxon>
        <taxon>Bacillota</taxon>
        <taxon>Bacilli</taxon>
        <taxon>Lactobacillales</taxon>
        <taxon>Streptococcaceae</taxon>
        <taxon>Streptococcus</taxon>
    </lineage>
</organism>
<evidence type="ECO:0000313" key="14">
    <source>
        <dbReference type="Proteomes" id="UP001549122"/>
    </source>
</evidence>
<evidence type="ECO:0000256" key="2">
    <source>
        <dbReference type="ARBA" id="ARBA00006024"/>
    </source>
</evidence>
<keyword evidence="6 11" id="KW-0067">ATP-binding</keyword>
<keyword evidence="11" id="KW-1003">Cell membrane</keyword>
<dbReference type="NCBIfam" id="TIGR01494">
    <property type="entry name" value="ATPase_P-type"/>
    <property type="match status" value="1"/>
</dbReference>
<dbReference type="Proteomes" id="UP001549122">
    <property type="component" value="Unassembled WGS sequence"/>
</dbReference>
<evidence type="ECO:0000259" key="12">
    <source>
        <dbReference type="Pfam" id="PF00122"/>
    </source>
</evidence>
<dbReference type="Pfam" id="PF00122">
    <property type="entry name" value="E1-E2_ATPase"/>
    <property type="match status" value="1"/>
</dbReference>
<dbReference type="SUPFAM" id="SSF81653">
    <property type="entry name" value="Calcium ATPase, transduction domain A"/>
    <property type="match status" value="1"/>
</dbReference>
<dbReference type="PROSITE" id="PS01229">
    <property type="entry name" value="COF_2"/>
    <property type="match status" value="1"/>
</dbReference>
<dbReference type="Pfam" id="PF00702">
    <property type="entry name" value="Hydrolase"/>
    <property type="match status" value="1"/>
</dbReference>
<evidence type="ECO:0000256" key="8">
    <source>
        <dbReference type="ARBA" id="ARBA00022967"/>
    </source>
</evidence>
<dbReference type="InterPro" id="IPR059000">
    <property type="entry name" value="ATPase_P-type_domA"/>
</dbReference>
<evidence type="ECO:0000256" key="3">
    <source>
        <dbReference type="ARBA" id="ARBA00022692"/>
    </source>
</evidence>
<dbReference type="PANTHER" id="PTHR43079:SF1">
    <property type="entry name" value="CADMIUM_ZINC-TRANSPORTING ATPASE HMA1, CHLOROPLASTIC-RELATED"/>
    <property type="match status" value="1"/>
</dbReference>
<dbReference type="EMBL" id="JBEPLO010000003">
    <property type="protein sequence ID" value="MET3557294.1"/>
    <property type="molecule type" value="Genomic_DNA"/>
</dbReference>
<evidence type="ECO:0000256" key="9">
    <source>
        <dbReference type="ARBA" id="ARBA00022989"/>
    </source>
</evidence>
<dbReference type="PRINTS" id="PR00120">
    <property type="entry name" value="HATPASE"/>
</dbReference>
<keyword evidence="8" id="KW-1278">Translocase</keyword>
<dbReference type="PANTHER" id="PTHR43079">
    <property type="entry name" value="PROBABLE CADMIUM/ZINC-TRANSPORTING ATPASE HMA1"/>
    <property type="match status" value="1"/>
</dbReference>
<feature type="domain" description="P-type ATPase A" evidence="12">
    <location>
        <begin position="117"/>
        <end position="217"/>
    </location>
</feature>
<dbReference type="InterPro" id="IPR051949">
    <property type="entry name" value="Cation_Transport_ATPase"/>
</dbReference>
<keyword evidence="7" id="KW-0460">Magnesium</keyword>
<dbReference type="InterPro" id="IPR036412">
    <property type="entry name" value="HAD-like_sf"/>
</dbReference>
<dbReference type="InterPro" id="IPR027256">
    <property type="entry name" value="P-typ_ATPase_IB"/>
</dbReference>
<dbReference type="InterPro" id="IPR023299">
    <property type="entry name" value="ATPase_P-typ_cyto_dom_N"/>
</dbReference>
<keyword evidence="5 11" id="KW-0547">Nucleotide-binding</keyword>
<proteinExistence type="inferred from homology"/>
<dbReference type="SUPFAM" id="SSF81665">
    <property type="entry name" value="Calcium ATPase, transmembrane domain M"/>
    <property type="match status" value="1"/>
</dbReference>
<dbReference type="Gene3D" id="2.70.150.10">
    <property type="entry name" value="Calcium-transporting ATPase, cytoplasmic transduction domain A"/>
    <property type="match status" value="1"/>
</dbReference>
<keyword evidence="14" id="KW-1185">Reference proteome</keyword>
<dbReference type="SFLD" id="SFLDS00003">
    <property type="entry name" value="Haloacid_Dehalogenase"/>
    <property type="match status" value="1"/>
</dbReference>
<comment type="similarity">
    <text evidence="2 11">Belongs to the cation transport ATPase (P-type) (TC 3.A.3) family. Type IB subfamily.</text>
</comment>
<dbReference type="InterPro" id="IPR023214">
    <property type="entry name" value="HAD_sf"/>
</dbReference>
<dbReference type="SUPFAM" id="SSF56784">
    <property type="entry name" value="HAD-like"/>
    <property type="match status" value="1"/>
</dbReference>
<evidence type="ECO:0000256" key="6">
    <source>
        <dbReference type="ARBA" id="ARBA00022840"/>
    </source>
</evidence>
<dbReference type="NCBIfam" id="TIGR01525">
    <property type="entry name" value="ATPase-IB_hvy"/>
    <property type="match status" value="1"/>
</dbReference>
<feature type="transmembrane region" description="Helical" evidence="11">
    <location>
        <begin position="236"/>
        <end position="258"/>
    </location>
</feature>
<feature type="transmembrane region" description="Helical" evidence="11">
    <location>
        <begin position="562"/>
        <end position="581"/>
    </location>
</feature>
<keyword evidence="9 11" id="KW-1133">Transmembrane helix</keyword>
<dbReference type="Gene3D" id="3.40.50.1000">
    <property type="entry name" value="HAD superfamily/HAD-like"/>
    <property type="match status" value="1"/>
</dbReference>
<dbReference type="PRINTS" id="PR00119">
    <property type="entry name" value="CATATPASE"/>
</dbReference>
<protein>
    <submittedName>
        <fullName evidence="13">Cd2+/Zn2+-exporting ATPase</fullName>
    </submittedName>
</protein>
<dbReference type="RefSeq" id="WP_354364039.1">
    <property type="nucleotide sequence ID" value="NZ_JBEPLO010000003.1"/>
</dbReference>
<dbReference type="Gene3D" id="3.40.1110.10">
    <property type="entry name" value="Calcium-transporting ATPase, cytoplasmic domain N"/>
    <property type="match status" value="1"/>
</dbReference>
<evidence type="ECO:0000256" key="4">
    <source>
        <dbReference type="ARBA" id="ARBA00022723"/>
    </source>
</evidence>
<dbReference type="InterPro" id="IPR018303">
    <property type="entry name" value="ATPase_P-typ_P_site"/>
</dbReference>
<dbReference type="InterPro" id="IPR044492">
    <property type="entry name" value="P_typ_ATPase_HD_dom"/>
</dbReference>
<keyword evidence="10 11" id="KW-0472">Membrane</keyword>
<evidence type="ECO:0000256" key="7">
    <source>
        <dbReference type="ARBA" id="ARBA00022842"/>
    </source>
</evidence>
<feature type="transmembrane region" description="Helical" evidence="11">
    <location>
        <begin position="37"/>
        <end position="56"/>
    </location>
</feature>
<evidence type="ECO:0000256" key="5">
    <source>
        <dbReference type="ARBA" id="ARBA00022741"/>
    </source>
</evidence>
<evidence type="ECO:0000256" key="1">
    <source>
        <dbReference type="ARBA" id="ARBA00004141"/>
    </source>
</evidence>
<comment type="caution">
    <text evidence="13">The sequence shown here is derived from an EMBL/GenBank/DDBJ whole genome shotgun (WGS) entry which is preliminary data.</text>
</comment>
<dbReference type="InterPro" id="IPR001757">
    <property type="entry name" value="P_typ_ATPase"/>
</dbReference>
<evidence type="ECO:0000313" key="13">
    <source>
        <dbReference type="EMBL" id="MET3557294.1"/>
    </source>
</evidence>
<accession>A0ABV2FFJ0</accession>
<feature type="transmembrane region" description="Helical" evidence="11">
    <location>
        <begin position="68"/>
        <end position="93"/>
    </location>
</feature>
<evidence type="ECO:0000256" key="11">
    <source>
        <dbReference type="RuleBase" id="RU362081"/>
    </source>
</evidence>
<dbReference type="PROSITE" id="PS00154">
    <property type="entry name" value="ATPASE_E1_E2"/>
    <property type="match status" value="1"/>
</dbReference>
<keyword evidence="4 11" id="KW-0479">Metal-binding</keyword>
<comment type="subcellular location">
    <subcellularLocation>
        <location evidence="11">Cell membrane</location>
    </subcellularLocation>
    <subcellularLocation>
        <location evidence="1">Membrane</location>
        <topology evidence="1">Multi-pass membrane protein</topology>
    </subcellularLocation>
</comment>
<dbReference type="InterPro" id="IPR023298">
    <property type="entry name" value="ATPase_P-typ_TM_dom_sf"/>
</dbReference>